<dbReference type="PANTHER" id="PTHR31558:SF40">
    <property type="entry name" value="EXPRESSED PROTEIN"/>
    <property type="match status" value="1"/>
</dbReference>
<dbReference type="Proteomes" id="UP001632038">
    <property type="component" value="Unassembled WGS sequence"/>
</dbReference>
<accession>A0ABD3CLB1</accession>
<dbReference type="PANTHER" id="PTHR31558">
    <property type="entry name" value="CW14 PROTEIN"/>
    <property type="match status" value="1"/>
</dbReference>
<organism evidence="2 3">
    <name type="scientific">Castilleja foliolosa</name>
    <dbReference type="NCBI Taxonomy" id="1961234"/>
    <lineage>
        <taxon>Eukaryota</taxon>
        <taxon>Viridiplantae</taxon>
        <taxon>Streptophyta</taxon>
        <taxon>Embryophyta</taxon>
        <taxon>Tracheophyta</taxon>
        <taxon>Spermatophyta</taxon>
        <taxon>Magnoliopsida</taxon>
        <taxon>eudicotyledons</taxon>
        <taxon>Gunneridae</taxon>
        <taxon>Pentapetalae</taxon>
        <taxon>asterids</taxon>
        <taxon>lamiids</taxon>
        <taxon>Lamiales</taxon>
        <taxon>Orobanchaceae</taxon>
        <taxon>Pedicularideae</taxon>
        <taxon>Castillejinae</taxon>
        <taxon>Castilleja</taxon>
    </lineage>
</organism>
<evidence type="ECO:0000313" key="3">
    <source>
        <dbReference type="Proteomes" id="UP001632038"/>
    </source>
</evidence>
<sequence length="39" mass="4553">MEAQKPEELPEKVMCCVRLNKIDFVNHGQIPTIVRLDEE</sequence>
<dbReference type="EMBL" id="JAVIJP010000034">
    <property type="protein sequence ID" value="KAL3629402.1"/>
    <property type="molecule type" value="Genomic_DNA"/>
</dbReference>
<comment type="caution">
    <text evidence="2">The sequence shown here is derived from an EMBL/GenBank/DDBJ whole genome shotgun (WGS) entry which is preliminary data.</text>
</comment>
<evidence type="ECO:0000313" key="2">
    <source>
        <dbReference type="EMBL" id="KAL3629402.1"/>
    </source>
</evidence>
<dbReference type="AlphaFoldDB" id="A0ABD3CLB1"/>
<proteinExistence type="predicted"/>
<protein>
    <recommendedName>
        <fullName evidence="1">Protein ENHANCED DISEASE RESISTANCE 2 C-terminal domain-containing protein</fullName>
    </recommendedName>
</protein>
<dbReference type="Pfam" id="PF07059">
    <property type="entry name" value="EDR2_C"/>
    <property type="match status" value="1"/>
</dbReference>
<name>A0ABD3CLB1_9LAMI</name>
<evidence type="ECO:0000259" key="1">
    <source>
        <dbReference type="Pfam" id="PF07059"/>
    </source>
</evidence>
<keyword evidence="3" id="KW-1185">Reference proteome</keyword>
<reference evidence="3" key="1">
    <citation type="journal article" date="2024" name="IScience">
        <title>Strigolactones Initiate the Formation of Haustorium-like Structures in Castilleja.</title>
        <authorList>
            <person name="Buerger M."/>
            <person name="Peterson D."/>
            <person name="Chory J."/>
        </authorList>
    </citation>
    <scope>NUCLEOTIDE SEQUENCE [LARGE SCALE GENOMIC DNA]</scope>
</reference>
<gene>
    <name evidence="2" type="ORF">CASFOL_026624</name>
</gene>
<feature type="domain" description="Protein ENHANCED DISEASE RESISTANCE 2 C-terminal" evidence="1">
    <location>
        <begin position="2"/>
        <end position="23"/>
    </location>
</feature>
<dbReference type="InterPro" id="IPR009769">
    <property type="entry name" value="EDR2_C"/>
</dbReference>